<keyword evidence="6" id="KW-0645">Protease</keyword>
<keyword evidence="6" id="KW-0378">Hydrolase</keyword>
<dbReference type="PROSITE" id="PS50929">
    <property type="entry name" value="ABC_TM1F"/>
    <property type="match status" value="1"/>
</dbReference>
<dbReference type="Proteomes" id="UP000287352">
    <property type="component" value="Unassembled WGS sequence"/>
</dbReference>
<dbReference type="InterPro" id="IPR003593">
    <property type="entry name" value="AAA+_ATPase"/>
</dbReference>
<evidence type="ECO:0000256" key="10">
    <source>
        <dbReference type="SAM" id="Phobius"/>
    </source>
</evidence>
<feature type="transmembrane region" description="Helical" evidence="10">
    <location>
        <begin position="259"/>
        <end position="280"/>
    </location>
</feature>
<organism evidence="14 15">
    <name type="scientific">Tengunoibacter tsumagoiensis</name>
    <dbReference type="NCBI Taxonomy" id="2014871"/>
    <lineage>
        <taxon>Bacteria</taxon>
        <taxon>Bacillati</taxon>
        <taxon>Chloroflexota</taxon>
        <taxon>Ktedonobacteria</taxon>
        <taxon>Ktedonobacterales</taxon>
        <taxon>Dictyobacteraceae</taxon>
        <taxon>Tengunoibacter</taxon>
    </lineage>
</organism>
<dbReference type="Gene3D" id="3.40.50.300">
    <property type="entry name" value="P-loop containing nucleotide triphosphate hydrolases"/>
    <property type="match status" value="1"/>
</dbReference>
<protein>
    <submittedName>
        <fullName evidence="14">NHLP family bacteriocin export ABC transporter peptidase/permease/ATPase</fullName>
    </submittedName>
</protein>
<dbReference type="EMBL" id="BIFR01000002">
    <property type="protein sequence ID" value="GCE15338.1"/>
    <property type="molecule type" value="Genomic_DNA"/>
</dbReference>
<evidence type="ECO:0000259" key="13">
    <source>
        <dbReference type="PROSITE" id="PS50990"/>
    </source>
</evidence>
<dbReference type="PANTHER" id="PTHR24221:SF606">
    <property type="entry name" value="COLICIN V SECRETION-PROCESSING ATP-BINDING PROTEIN"/>
    <property type="match status" value="1"/>
</dbReference>
<evidence type="ECO:0000256" key="5">
    <source>
        <dbReference type="ARBA" id="ARBA00022741"/>
    </source>
</evidence>
<evidence type="ECO:0000256" key="2">
    <source>
        <dbReference type="ARBA" id="ARBA00022448"/>
    </source>
</evidence>
<feature type="domain" description="Peptidase C39" evidence="13">
    <location>
        <begin position="73"/>
        <end position="192"/>
    </location>
</feature>
<evidence type="ECO:0000256" key="6">
    <source>
        <dbReference type="ARBA" id="ARBA00022807"/>
    </source>
</evidence>
<evidence type="ECO:0000256" key="1">
    <source>
        <dbReference type="ARBA" id="ARBA00004651"/>
    </source>
</evidence>
<feature type="transmembrane region" description="Helical" evidence="10">
    <location>
        <begin position="442"/>
        <end position="463"/>
    </location>
</feature>
<evidence type="ECO:0000313" key="14">
    <source>
        <dbReference type="EMBL" id="GCE15338.1"/>
    </source>
</evidence>
<dbReference type="GO" id="GO:0005886">
    <property type="term" value="C:plasma membrane"/>
    <property type="evidence" value="ECO:0007669"/>
    <property type="project" value="UniProtKB-SubCell"/>
</dbReference>
<keyword evidence="8 10" id="KW-1133">Transmembrane helix</keyword>
<dbReference type="GO" id="GO:0034040">
    <property type="term" value="F:ATPase-coupled lipid transmembrane transporter activity"/>
    <property type="evidence" value="ECO:0007669"/>
    <property type="project" value="TreeGrafter"/>
</dbReference>
<dbReference type="PANTHER" id="PTHR24221">
    <property type="entry name" value="ATP-BINDING CASSETTE SUB-FAMILY B"/>
    <property type="match status" value="1"/>
</dbReference>
<evidence type="ECO:0000259" key="12">
    <source>
        <dbReference type="PROSITE" id="PS50929"/>
    </source>
</evidence>
<dbReference type="InterPro" id="IPR005074">
    <property type="entry name" value="Peptidase_C39"/>
</dbReference>
<dbReference type="GO" id="GO:0005524">
    <property type="term" value="F:ATP binding"/>
    <property type="evidence" value="ECO:0007669"/>
    <property type="project" value="UniProtKB-KW"/>
</dbReference>
<dbReference type="SUPFAM" id="SSF52540">
    <property type="entry name" value="P-loop containing nucleoside triphosphate hydrolases"/>
    <property type="match status" value="1"/>
</dbReference>
<dbReference type="PROSITE" id="PS00211">
    <property type="entry name" value="ABC_TRANSPORTER_1"/>
    <property type="match status" value="1"/>
</dbReference>
<keyword evidence="3" id="KW-1003">Cell membrane</keyword>
<keyword evidence="6" id="KW-0788">Thiol protease</keyword>
<keyword evidence="2" id="KW-0813">Transport</keyword>
<gene>
    <name evidence="14" type="ORF">KTT_51970</name>
</gene>
<dbReference type="InterPro" id="IPR011527">
    <property type="entry name" value="ABC1_TM_dom"/>
</dbReference>
<dbReference type="InterPro" id="IPR039421">
    <property type="entry name" value="Type_1_exporter"/>
</dbReference>
<feature type="transmembrane region" description="Helical" evidence="10">
    <location>
        <begin position="338"/>
        <end position="358"/>
    </location>
</feature>
<comment type="subcellular location">
    <subcellularLocation>
        <location evidence="1">Cell membrane</location>
        <topology evidence="1">Multi-pass membrane protein</topology>
    </subcellularLocation>
</comment>
<dbReference type="OrthoDB" id="9762778at2"/>
<dbReference type="InterPro" id="IPR036640">
    <property type="entry name" value="ABC1_TM_sf"/>
</dbReference>
<comment type="caution">
    <text evidence="14">The sequence shown here is derived from an EMBL/GenBank/DDBJ whole genome shotgun (WGS) entry which is preliminary data.</text>
</comment>
<dbReference type="Pfam" id="PF00005">
    <property type="entry name" value="ABC_tran"/>
    <property type="match status" value="1"/>
</dbReference>
<dbReference type="FunFam" id="3.40.50.300:FF:000299">
    <property type="entry name" value="ABC transporter ATP-binding protein/permease"/>
    <property type="match status" value="1"/>
</dbReference>
<proteinExistence type="predicted"/>
<dbReference type="InterPro" id="IPR003439">
    <property type="entry name" value="ABC_transporter-like_ATP-bd"/>
</dbReference>
<dbReference type="CDD" id="cd18779">
    <property type="entry name" value="ABC_6TM_T1SS_like"/>
    <property type="match status" value="1"/>
</dbReference>
<keyword evidence="5" id="KW-0547">Nucleotide-binding</keyword>
<sequence length="777" mass="86126">MEEKRKEFTTGRGIERLPTHPLSRHFVQRELFFDQYPPELLKIIEAETQRLPAIQKELRSSPGKQSEISEIRQVTAVECGAACLAMILSYYGHTVGITEVQARCGVGRDGLTALDIVKSARLYGLRVRAVSIKPEDFRYLQLPAIIHWEFNHFMIIERWSRKWIDVVDPAQGRRRLSASEFDQGFTGVALLLEPGAQFTLKAARHSLTLGAYIRSFLQIRGTLLQIVFASLLLQIFGLGGPLLTELIIDHIVPAGEDSLLLLVGLGMVLLIGMQGVALFLRSSLLLYLQARIDTRVMLNFLEHLLSLPYRFFQLRLSGDLLSRINSNLVIRNLVTNQLLSFLLDGSTIIVNFVILIVLSRLTATVASGLGLFQIIVLLLTSPGLRRLTQRELEAQGKTQGYLNEVLAGIATLKAAGAEHRAFLRWENLFFAEMNISLRLQSYSIMIGLVLHLVSILSPLLLLLLGAQQVIAGTMSIGTMLALNTLAALFLSPLSSFIESAQDLQTVRAHFSRISDVLEAEPEQDASTMKKATHRLQGQIELRDLSFQYDQSSPPILRHITMNIWPGQKIALVGRTGSGKSTLGRLLVGLIKPTTGSILYDGIPLESLQYQEVRSQFGIVLQEACIFSGSIRENIALNNPALTIEQVSEASHLAAIADDIEKMPMAYETYVAEGGSVFSGGQRQRLAIARALAHKPAVLLLDEATSALDATTERHVAQNLTALHCTQIIIAHRLSTIRHADCIFVLDQGRIVEQGTHQQLMQHSGIYTELVRAQVRSD</sequence>
<dbReference type="Gene3D" id="3.90.70.10">
    <property type="entry name" value="Cysteine proteinases"/>
    <property type="match status" value="1"/>
</dbReference>
<evidence type="ECO:0000256" key="4">
    <source>
        <dbReference type="ARBA" id="ARBA00022692"/>
    </source>
</evidence>
<evidence type="ECO:0000313" key="15">
    <source>
        <dbReference type="Proteomes" id="UP000287352"/>
    </source>
</evidence>
<dbReference type="GO" id="GO:0006508">
    <property type="term" value="P:proteolysis"/>
    <property type="evidence" value="ECO:0007669"/>
    <property type="project" value="InterPro"/>
</dbReference>
<keyword evidence="9 10" id="KW-0472">Membrane</keyword>
<feature type="domain" description="ABC transmembrane type-1" evidence="12">
    <location>
        <begin position="226"/>
        <end position="505"/>
    </location>
</feature>
<dbReference type="SMART" id="SM00382">
    <property type="entry name" value="AAA"/>
    <property type="match status" value="1"/>
</dbReference>
<dbReference type="AlphaFoldDB" id="A0A402A8B2"/>
<keyword evidence="15" id="KW-1185">Reference proteome</keyword>
<dbReference type="GO" id="GO:0016887">
    <property type="term" value="F:ATP hydrolysis activity"/>
    <property type="evidence" value="ECO:0007669"/>
    <property type="project" value="InterPro"/>
</dbReference>
<evidence type="ECO:0000256" key="9">
    <source>
        <dbReference type="ARBA" id="ARBA00023136"/>
    </source>
</evidence>
<dbReference type="InterPro" id="IPR027417">
    <property type="entry name" value="P-loop_NTPase"/>
</dbReference>
<feature type="transmembrane region" description="Helical" evidence="10">
    <location>
        <begin position="469"/>
        <end position="490"/>
    </location>
</feature>
<keyword evidence="4 10" id="KW-0812">Transmembrane</keyword>
<dbReference type="PROSITE" id="PS50990">
    <property type="entry name" value="PEPTIDASE_C39"/>
    <property type="match status" value="1"/>
</dbReference>
<dbReference type="Pfam" id="PF00664">
    <property type="entry name" value="ABC_membrane"/>
    <property type="match status" value="1"/>
</dbReference>
<evidence type="ECO:0000256" key="3">
    <source>
        <dbReference type="ARBA" id="ARBA00022475"/>
    </source>
</evidence>
<dbReference type="Gene3D" id="1.20.1560.10">
    <property type="entry name" value="ABC transporter type 1, transmembrane domain"/>
    <property type="match status" value="1"/>
</dbReference>
<evidence type="ECO:0000259" key="11">
    <source>
        <dbReference type="PROSITE" id="PS50893"/>
    </source>
</evidence>
<feature type="domain" description="ABC transporter" evidence="11">
    <location>
        <begin position="539"/>
        <end position="772"/>
    </location>
</feature>
<dbReference type="GO" id="GO:0140359">
    <property type="term" value="F:ABC-type transporter activity"/>
    <property type="evidence" value="ECO:0007669"/>
    <property type="project" value="InterPro"/>
</dbReference>
<dbReference type="GO" id="GO:0008234">
    <property type="term" value="F:cysteine-type peptidase activity"/>
    <property type="evidence" value="ECO:0007669"/>
    <property type="project" value="UniProtKB-KW"/>
</dbReference>
<feature type="transmembrane region" description="Helical" evidence="10">
    <location>
        <begin position="222"/>
        <end position="239"/>
    </location>
</feature>
<evidence type="ECO:0000256" key="7">
    <source>
        <dbReference type="ARBA" id="ARBA00022840"/>
    </source>
</evidence>
<dbReference type="SUPFAM" id="SSF90123">
    <property type="entry name" value="ABC transporter transmembrane region"/>
    <property type="match status" value="1"/>
</dbReference>
<keyword evidence="7" id="KW-0067">ATP-binding</keyword>
<feature type="transmembrane region" description="Helical" evidence="10">
    <location>
        <begin position="364"/>
        <end position="384"/>
    </location>
</feature>
<reference evidence="15" key="1">
    <citation type="submission" date="2018-12" db="EMBL/GenBank/DDBJ databases">
        <title>Tengunoibacter tsumagoiensis gen. nov., sp. nov., Dictyobacter kobayashii sp. nov., D. alpinus sp. nov., and D. joshuensis sp. nov. and description of Dictyobacteraceae fam. nov. within the order Ktedonobacterales isolated from Tengu-no-mugimeshi.</title>
        <authorList>
            <person name="Wang C.M."/>
            <person name="Zheng Y."/>
            <person name="Sakai Y."/>
            <person name="Toyoda A."/>
            <person name="Minakuchi Y."/>
            <person name="Abe K."/>
            <person name="Yokota A."/>
            <person name="Yabe S."/>
        </authorList>
    </citation>
    <scope>NUCLEOTIDE SEQUENCE [LARGE SCALE GENOMIC DNA]</scope>
    <source>
        <strain evidence="15">Uno3</strain>
    </source>
</reference>
<dbReference type="PROSITE" id="PS50893">
    <property type="entry name" value="ABC_TRANSPORTER_2"/>
    <property type="match status" value="1"/>
</dbReference>
<name>A0A402A8B2_9CHLR</name>
<evidence type="ECO:0000256" key="8">
    <source>
        <dbReference type="ARBA" id="ARBA00022989"/>
    </source>
</evidence>
<dbReference type="InterPro" id="IPR017871">
    <property type="entry name" value="ABC_transporter-like_CS"/>
</dbReference>
<accession>A0A402A8B2</accession>
<dbReference type="Pfam" id="PF03412">
    <property type="entry name" value="Peptidase_C39"/>
    <property type="match status" value="1"/>
</dbReference>